<dbReference type="Proteomes" id="UP000002668">
    <property type="component" value="Genome"/>
</dbReference>
<proteinExistence type="predicted"/>
<accession>E4ZYD4</accession>
<keyword evidence="2" id="KW-1185">Reference proteome</keyword>
<reference evidence="2" key="1">
    <citation type="journal article" date="2011" name="Nat. Commun.">
        <title>Effector diversification within compartments of the Leptosphaeria maculans genome affected by Repeat-Induced Point mutations.</title>
        <authorList>
            <person name="Rouxel T."/>
            <person name="Grandaubert J."/>
            <person name="Hane J.K."/>
            <person name="Hoede C."/>
            <person name="van de Wouw A.P."/>
            <person name="Couloux A."/>
            <person name="Dominguez V."/>
            <person name="Anthouard V."/>
            <person name="Bally P."/>
            <person name="Bourras S."/>
            <person name="Cozijnsen A.J."/>
            <person name="Ciuffetti L.M."/>
            <person name="Degrave A."/>
            <person name="Dilmaghani A."/>
            <person name="Duret L."/>
            <person name="Fudal I."/>
            <person name="Goodwin S.B."/>
            <person name="Gout L."/>
            <person name="Glaser N."/>
            <person name="Linglin J."/>
            <person name="Kema G.H.J."/>
            <person name="Lapalu N."/>
            <person name="Lawrence C.B."/>
            <person name="May K."/>
            <person name="Meyer M."/>
            <person name="Ollivier B."/>
            <person name="Poulain J."/>
            <person name="Schoch C.L."/>
            <person name="Simon A."/>
            <person name="Spatafora J.W."/>
            <person name="Stachowiak A."/>
            <person name="Turgeon B.G."/>
            <person name="Tyler B.M."/>
            <person name="Vincent D."/>
            <person name="Weissenbach J."/>
            <person name="Amselem J."/>
            <person name="Quesneville H."/>
            <person name="Oliver R.P."/>
            <person name="Wincker P."/>
            <person name="Balesdent M.-H."/>
            <person name="Howlett B.J."/>
        </authorList>
    </citation>
    <scope>NUCLEOTIDE SEQUENCE [LARGE SCALE GENOMIC DNA]</scope>
    <source>
        <strain evidence="2">JN3 / isolate v23.1.3 / race Av1-4-5-6-7-8</strain>
    </source>
</reference>
<dbReference type="InParanoid" id="E4ZYD4"/>
<gene>
    <name evidence="1" type="ORF">LEMA_uP112980.1</name>
</gene>
<dbReference type="EMBL" id="FP929128">
    <property type="protein sequence ID" value="CBX96379.1"/>
    <property type="molecule type" value="Genomic_DNA"/>
</dbReference>
<name>E4ZYD4_LEPMJ</name>
<dbReference type="VEuPathDB" id="FungiDB:LEMA_uP112980.1"/>
<dbReference type="AlphaFoldDB" id="E4ZYD4"/>
<protein>
    <submittedName>
        <fullName evidence="1">Predicted protein</fullName>
    </submittedName>
</protein>
<evidence type="ECO:0000313" key="1">
    <source>
        <dbReference type="EMBL" id="CBX96379.1"/>
    </source>
</evidence>
<evidence type="ECO:0000313" key="2">
    <source>
        <dbReference type="Proteomes" id="UP000002668"/>
    </source>
</evidence>
<organism evidence="2">
    <name type="scientific">Leptosphaeria maculans (strain JN3 / isolate v23.1.3 / race Av1-4-5-6-7-8)</name>
    <name type="common">Blackleg fungus</name>
    <name type="synonym">Phoma lingam</name>
    <dbReference type="NCBI Taxonomy" id="985895"/>
    <lineage>
        <taxon>Eukaryota</taxon>
        <taxon>Fungi</taxon>
        <taxon>Dikarya</taxon>
        <taxon>Ascomycota</taxon>
        <taxon>Pezizomycotina</taxon>
        <taxon>Dothideomycetes</taxon>
        <taxon>Pleosporomycetidae</taxon>
        <taxon>Pleosporales</taxon>
        <taxon>Pleosporineae</taxon>
        <taxon>Leptosphaeriaceae</taxon>
        <taxon>Plenodomus</taxon>
        <taxon>Plenodomus lingam/Leptosphaeria maculans species complex</taxon>
    </lineage>
</organism>
<sequence length="36" mass="3951">MCLIEIICVDISAVLFSPIKMRSKIARSLSVLDTSP</sequence>
<dbReference type="HOGENOM" id="CLU_3359861_0_0_1"/>